<keyword evidence="1" id="KW-0812">Transmembrane</keyword>
<reference evidence="2 3" key="1">
    <citation type="submission" date="2023-01" db="EMBL/GenBank/DDBJ databases">
        <title>Analysis of 21 Apiospora genomes using comparative genomics revels a genus with tremendous synthesis potential of carbohydrate active enzymes and secondary metabolites.</title>
        <authorList>
            <person name="Sorensen T."/>
        </authorList>
    </citation>
    <scope>NUCLEOTIDE SEQUENCE [LARGE SCALE GENOMIC DNA]</scope>
    <source>
        <strain evidence="2 3">CBS 83171</strain>
    </source>
</reference>
<gene>
    <name evidence="2" type="ORF">PG996_010631</name>
</gene>
<evidence type="ECO:0000313" key="2">
    <source>
        <dbReference type="EMBL" id="KAK8060701.1"/>
    </source>
</evidence>
<evidence type="ECO:0000313" key="3">
    <source>
        <dbReference type="Proteomes" id="UP001446871"/>
    </source>
</evidence>
<accession>A0ABR1UP66</accession>
<feature type="transmembrane region" description="Helical" evidence="1">
    <location>
        <begin position="14"/>
        <end position="34"/>
    </location>
</feature>
<keyword evidence="3" id="KW-1185">Reference proteome</keyword>
<comment type="caution">
    <text evidence="2">The sequence shown here is derived from an EMBL/GenBank/DDBJ whole genome shotgun (WGS) entry which is preliminary data.</text>
</comment>
<name>A0ABR1UP66_9PEZI</name>
<proteinExistence type="predicted"/>
<evidence type="ECO:0000256" key="1">
    <source>
        <dbReference type="SAM" id="Phobius"/>
    </source>
</evidence>
<dbReference type="EMBL" id="JAQQWM010000006">
    <property type="protein sequence ID" value="KAK8060701.1"/>
    <property type="molecule type" value="Genomic_DNA"/>
</dbReference>
<dbReference type="Proteomes" id="UP001446871">
    <property type="component" value="Unassembled WGS sequence"/>
</dbReference>
<sequence>MTTFPIERDDQRTILAASILIIIVPVMAASLRLLSRRIAKRTLDISDYLMVTAVVSSIVG</sequence>
<keyword evidence="1" id="KW-0472">Membrane</keyword>
<keyword evidence="1" id="KW-1133">Transmembrane helix</keyword>
<organism evidence="2 3">
    <name type="scientific">Apiospora saccharicola</name>
    <dbReference type="NCBI Taxonomy" id="335842"/>
    <lineage>
        <taxon>Eukaryota</taxon>
        <taxon>Fungi</taxon>
        <taxon>Dikarya</taxon>
        <taxon>Ascomycota</taxon>
        <taxon>Pezizomycotina</taxon>
        <taxon>Sordariomycetes</taxon>
        <taxon>Xylariomycetidae</taxon>
        <taxon>Amphisphaeriales</taxon>
        <taxon>Apiosporaceae</taxon>
        <taxon>Apiospora</taxon>
    </lineage>
</organism>
<protein>
    <submittedName>
        <fullName evidence="2">Uncharacterized protein</fullName>
    </submittedName>
</protein>